<dbReference type="GO" id="GO:0016787">
    <property type="term" value="F:hydrolase activity"/>
    <property type="evidence" value="ECO:0007669"/>
    <property type="project" value="UniProtKB-KW"/>
</dbReference>
<keyword evidence="5" id="KW-0378">Hydrolase</keyword>
<evidence type="ECO:0000256" key="6">
    <source>
        <dbReference type="ARBA" id="ARBA00022918"/>
    </source>
</evidence>
<dbReference type="EMBL" id="OIVN01000447">
    <property type="protein sequence ID" value="SPC80427.1"/>
    <property type="molecule type" value="Genomic_DNA"/>
</dbReference>
<dbReference type="Pfam" id="PF17917">
    <property type="entry name" value="RT_RNaseH"/>
    <property type="match status" value="1"/>
</dbReference>
<organism evidence="9">
    <name type="scientific">Fagus sylvatica</name>
    <name type="common">Beechnut</name>
    <dbReference type="NCBI Taxonomy" id="28930"/>
    <lineage>
        <taxon>Eukaryota</taxon>
        <taxon>Viridiplantae</taxon>
        <taxon>Streptophyta</taxon>
        <taxon>Embryophyta</taxon>
        <taxon>Tracheophyta</taxon>
        <taxon>Spermatophyta</taxon>
        <taxon>Magnoliopsida</taxon>
        <taxon>eudicotyledons</taxon>
        <taxon>Gunneridae</taxon>
        <taxon>Pentapetalae</taxon>
        <taxon>rosids</taxon>
        <taxon>fabids</taxon>
        <taxon>Fagales</taxon>
        <taxon>Fagaceae</taxon>
        <taxon>Fagus</taxon>
    </lineage>
</organism>
<keyword evidence="3" id="KW-0540">Nuclease</keyword>
<dbReference type="GO" id="GO:0003964">
    <property type="term" value="F:RNA-directed DNA polymerase activity"/>
    <property type="evidence" value="ECO:0007669"/>
    <property type="project" value="UniProtKB-KW"/>
</dbReference>
<name>A0A2N9ENL0_FAGSY</name>
<dbReference type="PANTHER" id="PTHR35046:SF9">
    <property type="entry name" value="RNA-DIRECTED DNA POLYMERASE"/>
    <property type="match status" value="1"/>
</dbReference>
<feature type="region of interest" description="Disordered" evidence="7">
    <location>
        <begin position="37"/>
        <end position="93"/>
    </location>
</feature>
<keyword evidence="4" id="KW-0255">Endonuclease</keyword>
<dbReference type="AlphaFoldDB" id="A0A2N9ENL0"/>
<proteinExistence type="predicted"/>
<dbReference type="Gene3D" id="3.10.10.10">
    <property type="entry name" value="HIV Type 1 Reverse Transcriptase, subunit A, domain 1"/>
    <property type="match status" value="1"/>
</dbReference>
<evidence type="ECO:0000256" key="7">
    <source>
        <dbReference type="SAM" id="MobiDB-lite"/>
    </source>
</evidence>
<keyword evidence="2" id="KW-0548">Nucleotidyltransferase</keyword>
<reference evidence="9" key="1">
    <citation type="submission" date="2018-02" db="EMBL/GenBank/DDBJ databases">
        <authorList>
            <person name="Cohen D.B."/>
            <person name="Kent A.D."/>
        </authorList>
    </citation>
    <scope>NUCLEOTIDE SEQUENCE</scope>
</reference>
<keyword evidence="6" id="KW-0695">RNA-directed DNA polymerase</keyword>
<sequence>MDVLFNEIRDQMDRQDAVIATWRKGRPQGGPYVRRQARRAPVDDFDGDHEDEFEGEKDQASLNGEGRFVPRGERCGRGFRTGPRWQDGTDRNLGNMKMKIPSFQGKNDPEAYLEWEKKVELIFEVPQLFRGEKGDGDRPDLGANVEEDREATMARFLNGLNRDIANVVELQHYVELEDMVHMAIKGESFMARCALSAQVKGGMTWKQQKENIFHTRCHINNKEYEDVFPNDVPSGLPPIRGIEHQIDFVPGATIPNRPAYRSNPEETKELQRQVEELLAKGHGYQQHYARKGIAVDEEKVKAIKEWPTPKSITEEKRPIAYFSEKLNGAALNYPTYDKELYALVRALETWQHYLWPKEFVIHTDHESLKHLKGQGKLNRRHAQWMEFIETFPYVIKYKQGKENIVADALSTKVCPYLYFKCKAIGI</sequence>
<keyword evidence="1" id="KW-0808">Transferase</keyword>
<dbReference type="InterPro" id="IPR043502">
    <property type="entry name" value="DNA/RNA_pol_sf"/>
</dbReference>
<evidence type="ECO:0000256" key="1">
    <source>
        <dbReference type="ARBA" id="ARBA00022679"/>
    </source>
</evidence>
<evidence type="ECO:0000256" key="5">
    <source>
        <dbReference type="ARBA" id="ARBA00022801"/>
    </source>
</evidence>
<dbReference type="PANTHER" id="PTHR35046">
    <property type="entry name" value="ZINC KNUCKLE (CCHC-TYPE) FAMILY PROTEIN"/>
    <property type="match status" value="1"/>
</dbReference>
<feature type="domain" description="Reverse transcriptase RNase H-like" evidence="8">
    <location>
        <begin position="313"/>
        <end position="391"/>
    </location>
</feature>
<dbReference type="InterPro" id="IPR041373">
    <property type="entry name" value="RT_RNaseH"/>
</dbReference>
<dbReference type="GO" id="GO:0004519">
    <property type="term" value="F:endonuclease activity"/>
    <property type="evidence" value="ECO:0007669"/>
    <property type="project" value="UniProtKB-KW"/>
</dbReference>
<gene>
    <name evidence="9" type="ORF">FSB_LOCUS8309</name>
</gene>
<dbReference type="CDD" id="cd09274">
    <property type="entry name" value="RNase_HI_RT_Ty3"/>
    <property type="match status" value="1"/>
</dbReference>
<evidence type="ECO:0000313" key="9">
    <source>
        <dbReference type="EMBL" id="SPC80427.1"/>
    </source>
</evidence>
<feature type="compositionally biased region" description="Acidic residues" evidence="7">
    <location>
        <begin position="43"/>
        <end position="55"/>
    </location>
</feature>
<evidence type="ECO:0000259" key="8">
    <source>
        <dbReference type="Pfam" id="PF17917"/>
    </source>
</evidence>
<evidence type="ECO:0000256" key="2">
    <source>
        <dbReference type="ARBA" id="ARBA00022695"/>
    </source>
</evidence>
<evidence type="ECO:0000256" key="3">
    <source>
        <dbReference type="ARBA" id="ARBA00022722"/>
    </source>
</evidence>
<dbReference type="SUPFAM" id="SSF56672">
    <property type="entry name" value="DNA/RNA polymerases"/>
    <property type="match status" value="2"/>
</dbReference>
<accession>A0A2N9ENL0</accession>
<protein>
    <recommendedName>
        <fullName evidence="8">Reverse transcriptase RNase H-like domain-containing protein</fullName>
    </recommendedName>
</protein>
<evidence type="ECO:0000256" key="4">
    <source>
        <dbReference type="ARBA" id="ARBA00022759"/>
    </source>
</evidence>